<dbReference type="AlphaFoldDB" id="A0A8S0X862"/>
<sequence>MKKISPVILLSTLLAACGEDVPTVEDVHNVEVGGQKMSQADFLQKYCIGKELNETCAKVKNAMATDSTKSPGGIPRF</sequence>
<protein>
    <recommendedName>
        <fullName evidence="3">Entry exclusion lipoprotein TrbK</fullName>
    </recommendedName>
</protein>
<evidence type="ECO:0000313" key="2">
    <source>
        <dbReference type="Proteomes" id="UP000494216"/>
    </source>
</evidence>
<dbReference type="RefSeq" id="WP_174625680.1">
    <property type="nucleotide sequence ID" value="NZ_CADCXN010000057.1"/>
</dbReference>
<dbReference type="Proteomes" id="UP000494216">
    <property type="component" value="Unassembled WGS sequence"/>
</dbReference>
<proteinExistence type="predicted"/>
<comment type="caution">
    <text evidence="1">The sequence shown here is derived from an EMBL/GenBank/DDBJ whole genome shotgun (WGS) entry which is preliminary data.</text>
</comment>
<reference evidence="1 2" key="1">
    <citation type="submission" date="2020-02" db="EMBL/GenBank/DDBJ databases">
        <authorList>
            <person name="Hogendoorn C."/>
        </authorList>
    </citation>
    <scope>NUCLEOTIDE SEQUENCE [LARGE SCALE GENOMIC DNA]</scope>
    <source>
        <strain evidence="1">METHB21</strain>
    </source>
</reference>
<name>A0A8S0X862_9GAMM</name>
<gene>
    <name evidence="1" type="ORF">METHB2_290017</name>
</gene>
<dbReference type="PROSITE" id="PS51257">
    <property type="entry name" value="PROKAR_LIPOPROTEIN"/>
    <property type="match status" value="1"/>
</dbReference>
<dbReference type="EMBL" id="CADCXN010000057">
    <property type="protein sequence ID" value="CAA9890770.1"/>
    <property type="molecule type" value="Genomic_DNA"/>
</dbReference>
<accession>A0A8S0X862</accession>
<keyword evidence="2" id="KW-1185">Reference proteome</keyword>
<evidence type="ECO:0008006" key="3">
    <source>
        <dbReference type="Google" id="ProtNLM"/>
    </source>
</evidence>
<organism evidence="1 2">
    <name type="scientific">Candidatus Methylobacter favarea</name>
    <dbReference type="NCBI Taxonomy" id="2707345"/>
    <lineage>
        <taxon>Bacteria</taxon>
        <taxon>Pseudomonadati</taxon>
        <taxon>Pseudomonadota</taxon>
        <taxon>Gammaproteobacteria</taxon>
        <taxon>Methylococcales</taxon>
        <taxon>Methylococcaceae</taxon>
        <taxon>Methylobacter</taxon>
    </lineage>
</organism>
<evidence type="ECO:0000313" key="1">
    <source>
        <dbReference type="EMBL" id="CAA9890770.1"/>
    </source>
</evidence>